<dbReference type="CDD" id="cd01647">
    <property type="entry name" value="RT_LTR"/>
    <property type="match status" value="1"/>
</dbReference>
<dbReference type="GO" id="GO:0004519">
    <property type="term" value="F:endonuclease activity"/>
    <property type="evidence" value="ECO:0007669"/>
    <property type="project" value="UniProtKB-KW"/>
</dbReference>
<dbReference type="PANTHER" id="PTHR35046:SF9">
    <property type="entry name" value="RNA-DIRECTED DNA POLYMERASE"/>
    <property type="match status" value="1"/>
</dbReference>
<dbReference type="PANTHER" id="PTHR35046">
    <property type="entry name" value="ZINC KNUCKLE (CCHC-TYPE) FAMILY PROTEIN"/>
    <property type="match status" value="1"/>
</dbReference>
<dbReference type="Gene3D" id="3.30.70.270">
    <property type="match status" value="1"/>
</dbReference>
<dbReference type="Gene3D" id="3.10.10.10">
    <property type="entry name" value="HIV Type 1 Reverse Transcriptase, subunit A, domain 1"/>
    <property type="match status" value="1"/>
</dbReference>
<keyword evidence="1" id="KW-0645">Protease</keyword>
<name>A0A151RVM7_CAJCA</name>
<evidence type="ECO:0000313" key="10">
    <source>
        <dbReference type="Proteomes" id="UP000075243"/>
    </source>
</evidence>
<keyword evidence="10" id="KW-1185">Reference proteome</keyword>
<dbReference type="EMBL" id="KQ483554">
    <property type="protein sequence ID" value="KYP46567.1"/>
    <property type="molecule type" value="Genomic_DNA"/>
</dbReference>
<accession>A0A151RVM7</accession>
<keyword evidence="4" id="KW-0540">Nuclease</keyword>
<sequence length="361" mass="41510">MVEKLGLTTTPHPKPYQLHWLNDDGDMVVNQQVEVEFSIGNYQDKFKCDVVPMEACHILLSRPWQFDKQTHNDGLTNKITFTHKESSVPYLEIVQEETLEIKPLQKTSLLLEPSSDILMCRGTLTCTATSSLETSLPLEVKNLLKEFDDVFPSEGPMGLPPFRGIEHQIDLVPGVSLPNRAYRTNPQETQEIEKQVQALLEKGWIQKSLSPCAVLVILVPKKDGKWRMCCDCRAINNITIKYRHPIPRLDDMLDELHGSSIFSKIDLKSGYHQIRIKEGDEWKTAFKTKFGLYEWLVMPFGLTNAPSTFMRLMNHALRDCIGRFVVVYFDDILIYSQSLSDYVDHLRQVYLFLETITCLPM</sequence>
<evidence type="ECO:0000256" key="7">
    <source>
        <dbReference type="ARBA" id="ARBA00022918"/>
    </source>
</evidence>
<keyword evidence="6" id="KW-0378">Hydrolase</keyword>
<reference evidence="9" key="1">
    <citation type="journal article" date="2012" name="Nat. Biotechnol.">
        <title>Draft genome sequence of pigeonpea (Cajanus cajan), an orphan legume crop of resource-poor farmers.</title>
        <authorList>
            <person name="Varshney R.K."/>
            <person name="Chen W."/>
            <person name="Li Y."/>
            <person name="Bharti A.K."/>
            <person name="Saxena R.K."/>
            <person name="Schlueter J.A."/>
            <person name="Donoghue M.T."/>
            <person name="Azam S."/>
            <person name="Fan G."/>
            <person name="Whaley A.M."/>
            <person name="Farmer A.D."/>
            <person name="Sheridan J."/>
            <person name="Iwata A."/>
            <person name="Tuteja R."/>
            <person name="Penmetsa R.V."/>
            <person name="Wu W."/>
            <person name="Upadhyaya H.D."/>
            <person name="Yang S.P."/>
            <person name="Shah T."/>
            <person name="Saxena K.B."/>
            <person name="Michael T."/>
            <person name="McCombie W.R."/>
            <person name="Yang B."/>
            <person name="Zhang G."/>
            <person name="Yang H."/>
            <person name="Wang J."/>
            <person name="Spillane C."/>
            <person name="Cook D.R."/>
            <person name="May G.D."/>
            <person name="Xu X."/>
            <person name="Jackson S.A."/>
        </authorList>
    </citation>
    <scope>NUCLEOTIDE SEQUENCE [LARGE SCALE GENOMIC DNA]</scope>
</reference>
<keyword evidence="7" id="KW-0695">RNA-directed DNA polymerase</keyword>
<evidence type="ECO:0000256" key="6">
    <source>
        <dbReference type="ARBA" id="ARBA00022801"/>
    </source>
</evidence>
<dbReference type="AlphaFoldDB" id="A0A151RVM7"/>
<dbReference type="Gramene" id="C.cajan_33166.t">
    <property type="protein sequence ID" value="C.cajan_33166.t"/>
    <property type="gene ID" value="C.cajan_33166"/>
</dbReference>
<dbReference type="InterPro" id="IPR043128">
    <property type="entry name" value="Rev_trsase/Diguanyl_cyclase"/>
</dbReference>
<dbReference type="CDD" id="cd00303">
    <property type="entry name" value="retropepsin_like"/>
    <property type="match status" value="1"/>
</dbReference>
<evidence type="ECO:0000256" key="3">
    <source>
        <dbReference type="ARBA" id="ARBA00022695"/>
    </source>
</evidence>
<dbReference type="Pfam" id="PF00078">
    <property type="entry name" value="RVT_1"/>
    <property type="match status" value="1"/>
</dbReference>
<keyword evidence="5" id="KW-0255">Endonuclease</keyword>
<dbReference type="FunFam" id="3.10.10.10:FF:000007">
    <property type="entry name" value="Retrovirus-related Pol polyprotein from transposon 17.6-like Protein"/>
    <property type="match status" value="1"/>
</dbReference>
<dbReference type="GO" id="GO:0003964">
    <property type="term" value="F:RNA-directed DNA polymerase activity"/>
    <property type="evidence" value="ECO:0007669"/>
    <property type="project" value="UniProtKB-KW"/>
</dbReference>
<gene>
    <name evidence="9" type="ORF">KK1_031858</name>
</gene>
<dbReference type="InterPro" id="IPR000477">
    <property type="entry name" value="RT_dom"/>
</dbReference>
<keyword evidence="3" id="KW-0548">Nucleotidyltransferase</keyword>
<feature type="domain" description="Reverse transcriptase" evidence="8">
    <location>
        <begin position="219"/>
        <end position="353"/>
    </location>
</feature>
<dbReference type="GO" id="GO:0008233">
    <property type="term" value="F:peptidase activity"/>
    <property type="evidence" value="ECO:0007669"/>
    <property type="project" value="UniProtKB-KW"/>
</dbReference>
<evidence type="ECO:0000256" key="1">
    <source>
        <dbReference type="ARBA" id="ARBA00022670"/>
    </source>
</evidence>
<dbReference type="OMA" id="THKESSV"/>
<proteinExistence type="predicted"/>
<protein>
    <submittedName>
        <fullName evidence="9">Transposon Ty3-I Gag-Pol polyprotein</fullName>
    </submittedName>
</protein>
<keyword evidence="2" id="KW-0808">Transferase</keyword>
<dbReference type="GO" id="GO:0006508">
    <property type="term" value="P:proteolysis"/>
    <property type="evidence" value="ECO:0007669"/>
    <property type="project" value="UniProtKB-KW"/>
</dbReference>
<evidence type="ECO:0000256" key="4">
    <source>
        <dbReference type="ARBA" id="ARBA00022722"/>
    </source>
</evidence>
<evidence type="ECO:0000256" key="5">
    <source>
        <dbReference type="ARBA" id="ARBA00022759"/>
    </source>
</evidence>
<evidence type="ECO:0000259" key="8">
    <source>
        <dbReference type="Pfam" id="PF00078"/>
    </source>
</evidence>
<evidence type="ECO:0000313" key="9">
    <source>
        <dbReference type="EMBL" id="KYP46567.1"/>
    </source>
</evidence>
<dbReference type="InterPro" id="IPR043502">
    <property type="entry name" value="DNA/RNA_pol_sf"/>
</dbReference>
<evidence type="ECO:0000256" key="2">
    <source>
        <dbReference type="ARBA" id="ARBA00022679"/>
    </source>
</evidence>
<dbReference type="Proteomes" id="UP000075243">
    <property type="component" value="Unassembled WGS sequence"/>
</dbReference>
<dbReference type="SUPFAM" id="SSF56672">
    <property type="entry name" value="DNA/RNA polymerases"/>
    <property type="match status" value="1"/>
</dbReference>
<organism evidence="9 10">
    <name type="scientific">Cajanus cajan</name>
    <name type="common">Pigeon pea</name>
    <name type="synonym">Cajanus indicus</name>
    <dbReference type="NCBI Taxonomy" id="3821"/>
    <lineage>
        <taxon>Eukaryota</taxon>
        <taxon>Viridiplantae</taxon>
        <taxon>Streptophyta</taxon>
        <taxon>Embryophyta</taxon>
        <taxon>Tracheophyta</taxon>
        <taxon>Spermatophyta</taxon>
        <taxon>Magnoliopsida</taxon>
        <taxon>eudicotyledons</taxon>
        <taxon>Gunneridae</taxon>
        <taxon>Pentapetalae</taxon>
        <taxon>rosids</taxon>
        <taxon>fabids</taxon>
        <taxon>Fabales</taxon>
        <taxon>Fabaceae</taxon>
        <taxon>Papilionoideae</taxon>
        <taxon>50 kb inversion clade</taxon>
        <taxon>NPAAA clade</taxon>
        <taxon>indigoferoid/millettioid clade</taxon>
        <taxon>Phaseoleae</taxon>
        <taxon>Cajanus</taxon>
    </lineage>
</organism>